<evidence type="ECO:0000313" key="4">
    <source>
        <dbReference type="EMBL" id="ODQ74085.1"/>
    </source>
</evidence>
<evidence type="ECO:0008006" key="6">
    <source>
        <dbReference type="Google" id="ProtNLM"/>
    </source>
</evidence>
<dbReference type="AlphaFoldDB" id="A0A1E3Q8Q9"/>
<dbReference type="PROSITE" id="PS00061">
    <property type="entry name" value="ADH_SHORT"/>
    <property type="match status" value="1"/>
</dbReference>
<dbReference type="InterPro" id="IPR036291">
    <property type="entry name" value="NAD(P)-bd_dom_sf"/>
</dbReference>
<evidence type="ECO:0000313" key="5">
    <source>
        <dbReference type="Proteomes" id="UP000094385"/>
    </source>
</evidence>
<comment type="similarity">
    <text evidence="1">Belongs to the short-chain dehydrogenases/reductases (SDR) family.</text>
</comment>
<dbReference type="Pfam" id="PF13561">
    <property type="entry name" value="adh_short_C2"/>
    <property type="match status" value="1"/>
</dbReference>
<keyword evidence="5" id="KW-1185">Reference proteome</keyword>
<dbReference type="SUPFAM" id="SSF51735">
    <property type="entry name" value="NAD(P)-binding Rossmann-fold domains"/>
    <property type="match status" value="1"/>
</dbReference>
<evidence type="ECO:0000256" key="1">
    <source>
        <dbReference type="ARBA" id="ARBA00006484"/>
    </source>
</evidence>
<dbReference type="PANTHER" id="PTHR48107:SF7">
    <property type="entry name" value="RE15974P"/>
    <property type="match status" value="1"/>
</dbReference>
<reference evidence="4 5" key="1">
    <citation type="journal article" date="2016" name="Proc. Natl. Acad. Sci. U.S.A.">
        <title>Comparative genomics of biotechnologically important yeasts.</title>
        <authorList>
            <person name="Riley R."/>
            <person name="Haridas S."/>
            <person name="Wolfe K.H."/>
            <person name="Lopes M.R."/>
            <person name="Hittinger C.T."/>
            <person name="Goeker M."/>
            <person name="Salamov A.A."/>
            <person name="Wisecaver J.H."/>
            <person name="Long T.M."/>
            <person name="Calvey C.H."/>
            <person name="Aerts A.L."/>
            <person name="Barry K.W."/>
            <person name="Choi C."/>
            <person name="Clum A."/>
            <person name="Coughlan A.Y."/>
            <person name="Deshpande S."/>
            <person name="Douglass A.P."/>
            <person name="Hanson S.J."/>
            <person name="Klenk H.-P."/>
            <person name="LaButti K.M."/>
            <person name="Lapidus A."/>
            <person name="Lindquist E.A."/>
            <person name="Lipzen A.M."/>
            <person name="Meier-Kolthoff J.P."/>
            <person name="Ohm R.A."/>
            <person name="Otillar R.P."/>
            <person name="Pangilinan J.L."/>
            <person name="Peng Y."/>
            <person name="Rokas A."/>
            <person name="Rosa C.A."/>
            <person name="Scheuner C."/>
            <person name="Sibirny A.A."/>
            <person name="Slot J.C."/>
            <person name="Stielow J.B."/>
            <person name="Sun H."/>
            <person name="Kurtzman C.P."/>
            <person name="Blackwell M."/>
            <person name="Grigoriev I.V."/>
            <person name="Jeffries T.W."/>
        </authorList>
    </citation>
    <scope>NUCLEOTIDE SEQUENCE [LARGE SCALE GENOMIC DNA]</scope>
    <source>
        <strain evidence="4 5">NRRL Y-11557</strain>
    </source>
</reference>
<dbReference type="STRING" id="675824.A0A1E3Q8Q9"/>
<accession>A0A1E3Q8Q9</accession>
<dbReference type="GO" id="GO:0016614">
    <property type="term" value="F:oxidoreductase activity, acting on CH-OH group of donors"/>
    <property type="evidence" value="ECO:0007669"/>
    <property type="project" value="UniProtKB-ARBA"/>
</dbReference>
<dbReference type="PRINTS" id="PR00081">
    <property type="entry name" value="GDHRDH"/>
</dbReference>
<dbReference type="OrthoDB" id="47007at2759"/>
<dbReference type="Proteomes" id="UP000094385">
    <property type="component" value="Unassembled WGS sequence"/>
</dbReference>
<keyword evidence="2" id="KW-0521">NADP</keyword>
<dbReference type="PANTHER" id="PTHR48107">
    <property type="entry name" value="NADPH-DEPENDENT ALDEHYDE REDUCTASE-LIKE PROTEIN, CHLOROPLASTIC-RELATED"/>
    <property type="match status" value="1"/>
</dbReference>
<protein>
    <recommendedName>
        <fullName evidence="6">NAD(P)-binding protein</fullName>
    </recommendedName>
</protein>
<dbReference type="InterPro" id="IPR020904">
    <property type="entry name" value="Sc_DH/Rdtase_CS"/>
</dbReference>
<evidence type="ECO:0000256" key="3">
    <source>
        <dbReference type="ARBA" id="ARBA00023002"/>
    </source>
</evidence>
<evidence type="ECO:0000256" key="2">
    <source>
        <dbReference type="ARBA" id="ARBA00022857"/>
    </source>
</evidence>
<dbReference type="EMBL" id="KV454292">
    <property type="protein sequence ID" value="ODQ74085.1"/>
    <property type="molecule type" value="Genomic_DNA"/>
</dbReference>
<name>A0A1E3Q8Q9_LIPST</name>
<dbReference type="InterPro" id="IPR002347">
    <property type="entry name" value="SDR_fam"/>
</dbReference>
<dbReference type="FunFam" id="3.40.50.720:FF:000084">
    <property type="entry name" value="Short-chain dehydrogenase reductase"/>
    <property type="match status" value="1"/>
</dbReference>
<organism evidence="4 5">
    <name type="scientific">Lipomyces starkeyi NRRL Y-11557</name>
    <dbReference type="NCBI Taxonomy" id="675824"/>
    <lineage>
        <taxon>Eukaryota</taxon>
        <taxon>Fungi</taxon>
        <taxon>Dikarya</taxon>
        <taxon>Ascomycota</taxon>
        <taxon>Saccharomycotina</taxon>
        <taxon>Lipomycetes</taxon>
        <taxon>Lipomycetales</taxon>
        <taxon>Lipomycetaceae</taxon>
        <taxon>Lipomyces</taxon>
    </lineage>
</organism>
<gene>
    <name evidence="4" type="ORF">LIPSTDRAFT_2092</name>
</gene>
<proteinExistence type="inferred from homology"/>
<dbReference type="PRINTS" id="PR00080">
    <property type="entry name" value="SDRFAMILY"/>
</dbReference>
<sequence length="248" mass="26062">MSSATLAGKVALITGGSKGIGRATALRLANEGANVVINYSSDASAADEVVNLIGADRSLAVKADAGNIAELERLVKETVTKFGKIDILIPNAGVLLMKDLETTTEHDFEMSMALNVKGPYFLAQKAAPHMAPGSHIIFFSTTLCAASTVTPNYLLYVTTKGAVEQMTRVMSKDLARKGISVNAVAPGPTGTDLFFRGKSEQLLKMIAGFNPQNRIGTPEEIADVVAFLSGDGSKWITGQTVRVNGGMA</sequence>
<keyword evidence="3" id="KW-0560">Oxidoreductase</keyword>
<dbReference type="Gene3D" id="3.40.50.720">
    <property type="entry name" value="NAD(P)-binding Rossmann-like Domain"/>
    <property type="match status" value="1"/>
</dbReference>